<keyword evidence="1" id="KW-0732">Signal</keyword>
<evidence type="ECO:0000313" key="3">
    <source>
        <dbReference type="Proteomes" id="UP001596086"/>
    </source>
</evidence>
<gene>
    <name evidence="2" type="ORF">ACFPO9_06320</name>
</gene>
<comment type="caution">
    <text evidence="2">The sequence shown here is derived from an EMBL/GenBank/DDBJ whole genome shotgun (WGS) entry which is preliminary data.</text>
</comment>
<accession>A0ABW0RU16</accession>
<evidence type="ECO:0000256" key="1">
    <source>
        <dbReference type="SAM" id="SignalP"/>
    </source>
</evidence>
<organism evidence="2 3">
    <name type="scientific">Massilia aerilata</name>
    <dbReference type="NCBI Taxonomy" id="453817"/>
    <lineage>
        <taxon>Bacteria</taxon>
        <taxon>Pseudomonadati</taxon>
        <taxon>Pseudomonadota</taxon>
        <taxon>Betaproteobacteria</taxon>
        <taxon>Burkholderiales</taxon>
        <taxon>Oxalobacteraceae</taxon>
        <taxon>Telluria group</taxon>
        <taxon>Massilia</taxon>
    </lineage>
</organism>
<dbReference type="Proteomes" id="UP001596086">
    <property type="component" value="Unassembled WGS sequence"/>
</dbReference>
<dbReference type="RefSeq" id="WP_379768548.1">
    <property type="nucleotide sequence ID" value="NZ_JBHSMZ010000004.1"/>
</dbReference>
<proteinExistence type="predicted"/>
<evidence type="ECO:0000313" key="2">
    <source>
        <dbReference type="EMBL" id="MFC5548126.1"/>
    </source>
</evidence>
<protein>
    <submittedName>
        <fullName evidence="2">Uncharacterized protein</fullName>
    </submittedName>
</protein>
<feature type="signal peptide" evidence="1">
    <location>
        <begin position="1"/>
        <end position="33"/>
    </location>
</feature>
<feature type="chain" id="PRO_5046635441" evidence="1">
    <location>
        <begin position="34"/>
        <end position="190"/>
    </location>
</feature>
<reference evidence="3" key="1">
    <citation type="journal article" date="2019" name="Int. J. Syst. Evol. Microbiol.">
        <title>The Global Catalogue of Microorganisms (GCM) 10K type strain sequencing project: providing services to taxonomists for standard genome sequencing and annotation.</title>
        <authorList>
            <consortium name="The Broad Institute Genomics Platform"/>
            <consortium name="The Broad Institute Genome Sequencing Center for Infectious Disease"/>
            <person name="Wu L."/>
            <person name="Ma J."/>
        </authorList>
    </citation>
    <scope>NUCLEOTIDE SEQUENCE [LARGE SCALE GENOMIC DNA]</scope>
    <source>
        <strain evidence="3">CGMCC 4.5798</strain>
    </source>
</reference>
<dbReference type="EMBL" id="JBHSMZ010000004">
    <property type="protein sequence ID" value="MFC5548126.1"/>
    <property type="molecule type" value="Genomic_DNA"/>
</dbReference>
<keyword evidence="3" id="KW-1185">Reference proteome</keyword>
<sequence>MSGRTATGTGSRLCSRLGLASVLFFAAAASALAEDSCSFMAPDPVLRPHAYPGQTLNQPSRHSSTETVRPHAGLRIAIRQDGCADFVTTRFTLTVARGRERERSEDEWIDFARAEVAGLKIREPQRLKELDAFLARAHGIARRKSERAICRDGSAPDAGDCSWDSLGGYTVSVKRGRKATTISVTEYVSA</sequence>
<name>A0ABW0RU16_9BURK</name>